<dbReference type="InterPro" id="IPR001789">
    <property type="entry name" value="Sig_transdc_resp-reg_receiver"/>
</dbReference>
<dbReference type="RefSeq" id="WP_215625693.1">
    <property type="nucleotide sequence ID" value="NZ_CP067089.2"/>
</dbReference>
<dbReference type="GO" id="GO:0005829">
    <property type="term" value="C:cytosol"/>
    <property type="evidence" value="ECO:0007669"/>
    <property type="project" value="TreeGrafter"/>
</dbReference>
<accession>A0A7T8B9F1</accession>
<dbReference type="SMART" id="SM00448">
    <property type="entry name" value="REC"/>
    <property type="match status" value="1"/>
</dbReference>
<keyword evidence="5" id="KW-0804">Transcription</keyword>
<dbReference type="GO" id="GO:0032993">
    <property type="term" value="C:protein-DNA complex"/>
    <property type="evidence" value="ECO:0007669"/>
    <property type="project" value="TreeGrafter"/>
</dbReference>
<sequence>MNSRKKILIVDDEQINLEFFDVMLTKLGFIVEKAEDGVEALEKVKRFMPDLIMLDNIMPKMSGWEVTKTLKNDPKYREIPIIMFSAMDDVKDKVEGFELGVDDYITKPYNFSVVLARIRAVLRNRELLGQIVVRESRLTLAEELSTDMKNKVAAFLQSMDDLDNTIAVFNQKGITMDEEATVKVVQAVQAKTAAVRKNIAELDARIERTMVEWDDLKKKEIGLKTLENQIRRDSRPEPDMVK</sequence>
<dbReference type="PANTHER" id="PTHR48111:SF21">
    <property type="entry name" value="DNA-BINDING DUAL MASTER TRANSCRIPTIONAL REGULATOR RPAA"/>
    <property type="match status" value="1"/>
</dbReference>
<dbReference type="GO" id="GO:0000976">
    <property type="term" value="F:transcription cis-regulatory region binding"/>
    <property type="evidence" value="ECO:0007669"/>
    <property type="project" value="TreeGrafter"/>
</dbReference>
<evidence type="ECO:0000256" key="4">
    <source>
        <dbReference type="ARBA" id="ARBA00023125"/>
    </source>
</evidence>
<keyword evidence="4" id="KW-0238">DNA-binding</keyword>
<gene>
    <name evidence="8" type="ORF">JFL75_15820</name>
</gene>
<dbReference type="InterPro" id="IPR039420">
    <property type="entry name" value="WalR-like"/>
</dbReference>
<dbReference type="PANTHER" id="PTHR48111">
    <property type="entry name" value="REGULATOR OF RPOS"/>
    <property type="match status" value="1"/>
</dbReference>
<keyword evidence="1 6" id="KW-0597">Phosphoprotein</keyword>
<evidence type="ECO:0000259" key="7">
    <source>
        <dbReference type="PROSITE" id="PS50110"/>
    </source>
</evidence>
<feature type="domain" description="Response regulatory" evidence="7">
    <location>
        <begin position="6"/>
        <end position="122"/>
    </location>
</feature>
<dbReference type="SUPFAM" id="SSF52172">
    <property type="entry name" value="CheY-like"/>
    <property type="match status" value="1"/>
</dbReference>
<evidence type="ECO:0000256" key="3">
    <source>
        <dbReference type="ARBA" id="ARBA00023015"/>
    </source>
</evidence>
<keyword evidence="9" id="KW-1185">Reference proteome</keyword>
<evidence type="ECO:0000256" key="5">
    <source>
        <dbReference type="ARBA" id="ARBA00023163"/>
    </source>
</evidence>
<dbReference type="PROSITE" id="PS50110">
    <property type="entry name" value="RESPONSE_REGULATORY"/>
    <property type="match status" value="1"/>
</dbReference>
<evidence type="ECO:0000256" key="6">
    <source>
        <dbReference type="PROSITE-ProRule" id="PRU00169"/>
    </source>
</evidence>
<reference evidence="8" key="1">
    <citation type="submission" date="2021-01" db="EMBL/GenBank/DDBJ databases">
        <title>Description of Breznakiella homolactica.</title>
        <authorList>
            <person name="Song Y."/>
            <person name="Brune A."/>
        </authorList>
    </citation>
    <scope>NUCLEOTIDE SEQUENCE</scope>
    <source>
        <strain evidence="8">RmG30</strain>
    </source>
</reference>
<dbReference type="Gene3D" id="3.40.50.2300">
    <property type="match status" value="1"/>
</dbReference>
<evidence type="ECO:0000313" key="8">
    <source>
        <dbReference type="EMBL" id="QQO08387.1"/>
    </source>
</evidence>
<name>A0A7T8B9F1_9SPIR</name>
<dbReference type="EMBL" id="CP067089">
    <property type="protein sequence ID" value="QQO08387.1"/>
    <property type="molecule type" value="Genomic_DNA"/>
</dbReference>
<keyword evidence="2" id="KW-0902">Two-component regulatory system</keyword>
<organism evidence="8 9">
    <name type="scientific">Breznakiella homolactica</name>
    <dbReference type="NCBI Taxonomy" id="2798577"/>
    <lineage>
        <taxon>Bacteria</taxon>
        <taxon>Pseudomonadati</taxon>
        <taxon>Spirochaetota</taxon>
        <taxon>Spirochaetia</taxon>
        <taxon>Spirochaetales</taxon>
        <taxon>Breznakiellaceae</taxon>
        <taxon>Breznakiella</taxon>
    </lineage>
</organism>
<dbReference type="Proteomes" id="UP000595917">
    <property type="component" value="Chromosome"/>
</dbReference>
<protein>
    <submittedName>
        <fullName evidence="8">Response regulator</fullName>
    </submittedName>
</protein>
<keyword evidence="3" id="KW-0805">Transcription regulation</keyword>
<proteinExistence type="predicted"/>
<feature type="modified residue" description="4-aspartylphosphate" evidence="6">
    <location>
        <position position="55"/>
    </location>
</feature>
<evidence type="ECO:0000313" key="9">
    <source>
        <dbReference type="Proteomes" id="UP000595917"/>
    </source>
</evidence>
<dbReference type="GO" id="GO:0000156">
    <property type="term" value="F:phosphorelay response regulator activity"/>
    <property type="evidence" value="ECO:0007669"/>
    <property type="project" value="TreeGrafter"/>
</dbReference>
<dbReference type="InterPro" id="IPR011006">
    <property type="entry name" value="CheY-like_superfamily"/>
</dbReference>
<evidence type="ECO:0000256" key="1">
    <source>
        <dbReference type="ARBA" id="ARBA00022553"/>
    </source>
</evidence>
<dbReference type="Pfam" id="PF00072">
    <property type="entry name" value="Response_reg"/>
    <property type="match status" value="1"/>
</dbReference>
<dbReference type="KEGG" id="bhc:JFL75_15820"/>
<dbReference type="GO" id="GO:0006355">
    <property type="term" value="P:regulation of DNA-templated transcription"/>
    <property type="evidence" value="ECO:0007669"/>
    <property type="project" value="TreeGrafter"/>
</dbReference>
<evidence type="ECO:0000256" key="2">
    <source>
        <dbReference type="ARBA" id="ARBA00023012"/>
    </source>
</evidence>
<dbReference type="AlphaFoldDB" id="A0A7T8B9F1"/>